<reference evidence="2 3" key="1">
    <citation type="submission" date="2023-07" db="EMBL/GenBank/DDBJ databases">
        <title>Sorghum-associated microbial communities from plants grown in Nebraska, USA.</title>
        <authorList>
            <person name="Schachtman D."/>
        </authorList>
    </citation>
    <scope>NUCLEOTIDE SEQUENCE [LARGE SCALE GENOMIC DNA]</scope>
    <source>
        <strain evidence="2 3">BE308</strain>
    </source>
</reference>
<name>A0ABU1ZL60_9BURK</name>
<feature type="domain" description="Methanolan biosynthesis EpsI" evidence="1">
    <location>
        <begin position="11"/>
        <end position="217"/>
    </location>
</feature>
<dbReference type="RefSeq" id="WP_310339828.1">
    <property type="nucleotide sequence ID" value="NZ_JAVDXO010000002.1"/>
</dbReference>
<comment type="caution">
    <text evidence="2">The sequence shown here is derived from an EMBL/GenBank/DDBJ whole genome shotgun (WGS) entry which is preliminary data.</text>
</comment>
<proteinExistence type="predicted"/>
<gene>
    <name evidence="2" type="ORF">J2X15_000898</name>
</gene>
<dbReference type="EMBL" id="JAVDXO010000002">
    <property type="protein sequence ID" value="MDR7305620.1"/>
    <property type="molecule type" value="Genomic_DNA"/>
</dbReference>
<dbReference type="InterPro" id="IPR054653">
    <property type="entry name" value="EpsI_type_B_pred"/>
</dbReference>
<accession>A0ABU1ZL60</accession>
<evidence type="ECO:0000259" key="1">
    <source>
        <dbReference type="Pfam" id="PF11984"/>
    </source>
</evidence>
<protein>
    <submittedName>
        <fullName evidence="2">EpsI family protein</fullName>
    </submittedName>
</protein>
<keyword evidence="3" id="KW-1185">Reference proteome</keyword>
<evidence type="ECO:0000313" key="2">
    <source>
        <dbReference type="EMBL" id="MDR7305620.1"/>
    </source>
</evidence>
<dbReference type="Proteomes" id="UP001268089">
    <property type="component" value="Unassembled WGS sequence"/>
</dbReference>
<organism evidence="2 3">
    <name type="scientific">Rhodoferax saidenbachensis</name>
    <dbReference type="NCBI Taxonomy" id="1484693"/>
    <lineage>
        <taxon>Bacteria</taxon>
        <taxon>Pseudomonadati</taxon>
        <taxon>Pseudomonadota</taxon>
        <taxon>Betaproteobacteria</taxon>
        <taxon>Burkholderiales</taxon>
        <taxon>Comamonadaceae</taxon>
        <taxon>Rhodoferax</taxon>
    </lineage>
</organism>
<dbReference type="NCBIfam" id="TIGR02914">
    <property type="entry name" value="EpsI_fam"/>
    <property type="match status" value="1"/>
</dbReference>
<sequence length="230" mass="25779">MTSLINRAQWAMLTLMVLAAVAAWRFTPTILLADKLAPIHLDAVVPSAFGDWKELTNQAAQIVDPSRQKLIDEIYTETLSRTYVNAKGYRIMLAIAYGRDQRDSLQLHQPEVCYPAQGFTLLGKHTDMLPLPQRNVAITRIETRLGNRAEPVTYWTMVGETVFRGGINKKLGEMQYGRQGYIPDGMLVRISSIDPNNANAYQLQKQFASDLVQALPPAFVKRFAGPENSL</sequence>
<dbReference type="NCBIfam" id="NF045609">
    <property type="entry name" value="EpsI_type_B"/>
    <property type="match status" value="1"/>
</dbReference>
<dbReference type="InterPro" id="IPR014263">
    <property type="entry name" value="Methanolan_biosynth_EpsI"/>
</dbReference>
<dbReference type="Pfam" id="PF11984">
    <property type="entry name" value="DUF3485"/>
    <property type="match status" value="1"/>
</dbReference>
<evidence type="ECO:0000313" key="3">
    <source>
        <dbReference type="Proteomes" id="UP001268089"/>
    </source>
</evidence>